<evidence type="ECO:0000313" key="7">
    <source>
        <dbReference type="Proteomes" id="UP001597526"/>
    </source>
</evidence>
<comment type="catalytic activity">
    <reaction evidence="4">
        <text>biotin + L-lysyl-[protein] + ATP = N(6)-biotinyl-L-lysyl-[protein] + AMP + diphosphate + H(+)</text>
        <dbReference type="Rhea" id="RHEA:11756"/>
        <dbReference type="Rhea" id="RHEA-COMP:9752"/>
        <dbReference type="Rhea" id="RHEA-COMP:10505"/>
        <dbReference type="ChEBI" id="CHEBI:15378"/>
        <dbReference type="ChEBI" id="CHEBI:29969"/>
        <dbReference type="ChEBI" id="CHEBI:30616"/>
        <dbReference type="ChEBI" id="CHEBI:33019"/>
        <dbReference type="ChEBI" id="CHEBI:57586"/>
        <dbReference type="ChEBI" id="CHEBI:83144"/>
        <dbReference type="ChEBI" id="CHEBI:456215"/>
        <dbReference type="EC" id="6.3.4.15"/>
    </reaction>
</comment>
<evidence type="ECO:0000313" key="6">
    <source>
        <dbReference type="EMBL" id="MFD2585421.1"/>
    </source>
</evidence>
<proteinExistence type="predicted"/>
<dbReference type="InterPro" id="IPR004408">
    <property type="entry name" value="Biotin_CoA_COase_ligase"/>
</dbReference>
<protein>
    <recommendedName>
        <fullName evidence="3">biotin--[biotin carboxyl-carrier protein] ligase</fullName>
        <ecNumber evidence="3">6.3.4.15</ecNumber>
    </recommendedName>
</protein>
<dbReference type="CDD" id="cd16442">
    <property type="entry name" value="BPL"/>
    <property type="match status" value="1"/>
</dbReference>
<dbReference type="InterPro" id="IPR004143">
    <property type="entry name" value="BPL_LPL_catalytic"/>
</dbReference>
<dbReference type="PROSITE" id="PS51733">
    <property type="entry name" value="BPL_LPL_CATALYTIC"/>
    <property type="match status" value="1"/>
</dbReference>
<accession>A0ABW5MSX8</accession>
<reference evidence="7" key="1">
    <citation type="journal article" date="2019" name="Int. J. Syst. Evol. Microbiol.">
        <title>The Global Catalogue of Microorganisms (GCM) 10K type strain sequencing project: providing services to taxonomists for standard genome sequencing and annotation.</title>
        <authorList>
            <consortium name="The Broad Institute Genomics Platform"/>
            <consortium name="The Broad Institute Genome Sequencing Center for Infectious Disease"/>
            <person name="Wu L."/>
            <person name="Ma J."/>
        </authorList>
    </citation>
    <scope>NUCLEOTIDE SEQUENCE [LARGE SCALE GENOMIC DNA]</scope>
    <source>
        <strain evidence="7">KCTC 52368</strain>
    </source>
</reference>
<dbReference type="NCBIfam" id="TIGR00121">
    <property type="entry name" value="birA_ligase"/>
    <property type="match status" value="1"/>
</dbReference>
<keyword evidence="1 6" id="KW-0436">Ligase</keyword>
<evidence type="ECO:0000256" key="2">
    <source>
        <dbReference type="ARBA" id="ARBA00023267"/>
    </source>
</evidence>
<dbReference type="InterPro" id="IPR003142">
    <property type="entry name" value="BPL_C"/>
</dbReference>
<keyword evidence="2" id="KW-0092">Biotin</keyword>
<dbReference type="EMBL" id="JBHULB010000002">
    <property type="protein sequence ID" value="MFD2585421.1"/>
    <property type="molecule type" value="Genomic_DNA"/>
</dbReference>
<dbReference type="Gene3D" id="3.30.930.10">
    <property type="entry name" value="Bira Bifunctional Protein, Domain 2"/>
    <property type="match status" value="1"/>
</dbReference>
<dbReference type="Pfam" id="PF03099">
    <property type="entry name" value="BPL_LplA_LipB"/>
    <property type="match status" value="1"/>
</dbReference>
<feature type="domain" description="BPL/LPL catalytic" evidence="5">
    <location>
        <begin position="1"/>
        <end position="177"/>
    </location>
</feature>
<keyword evidence="7" id="KW-1185">Reference proteome</keyword>
<dbReference type="PANTHER" id="PTHR12835">
    <property type="entry name" value="BIOTIN PROTEIN LIGASE"/>
    <property type="match status" value="1"/>
</dbReference>
<dbReference type="EC" id="6.3.4.15" evidence="3"/>
<gene>
    <name evidence="6" type="ORF">ACFSQJ_00665</name>
</gene>
<evidence type="ECO:0000256" key="1">
    <source>
        <dbReference type="ARBA" id="ARBA00022598"/>
    </source>
</evidence>
<dbReference type="PANTHER" id="PTHR12835:SF5">
    <property type="entry name" value="BIOTIN--PROTEIN LIGASE"/>
    <property type="match status" value="1"/>
</dbReference>
<organism evidence="6 7">
    <name type="scientific">Croceitalea marina</name>
    <dbReference type="NCBI Taxonomy" id="1775166"/>
    <lineage>
        <taxon>Bacteria</taxon>
        <taxon>Pseudomonadati</taxon>
        <taxon>Bacteroidota</taxon>
        <taxon>Flavobacteriia</taxon>
        <taxon>Flavobacteriales</taxon>
        <taxon>Flavobacteriaceae</taxon>
        <taxon>Croceitalea</taxon>
    </lineage>
</organism>
<comment type="caution">
    <text evidence="6">The sequence shown here is derived from an EMBL/GenBank/DDBJ whole genome shotgun (WGS) entry which is preliminary data.</text>
</comment>
<name>A0ABW5MSX8_9FLAO</name>
<evidence type="ECO:0000259" key="5">
    <source>
        <dbReference type="PROSITE" id="PS51733"/>
    </source>
</evidence>
<evidence type="ECO:0000256" key="4">
    <source>
        <dbReference type="ARBA" id="ARBA00047846"/>
    </source>
</evidence>
<dbReference type="Pfam" id="PF02237">
    <property type="entry name" value="BPL_C"/>
    <property type="match status" value="1"/>
</dbReference>
<dbReference type="Proteomes" id="UP001597526">
    <property type="component" value="Unassembled WGS sequence"/>
</dbReference>
<dbReference type="GO" id="GO:0004077">
    <property type="term" value="F:biotin--[biotin carboxyl-carrier protein] ligase activity"/>
    <property type="evidence" value="ECO:0007669"/>
    <property type="project" value="UniProtKB-EC"/>
</dbReference>
<dbReference type="InterPro" id="IPR045864">
    <property type="entry name" value="aa-tRNA-synth_II/BPL/LPL"/>
</dbReference>
<dbReference type="SUPFAM" id="SSF55681">
    <property type="entry name" value="Class II aaRS and biotin synthetases"/>
    <property type="match status" value="1"/>
</dbReference>
<dbReference type="RefSeq" id="WP_377764822.1">
    <property type="nucleotide sequence ID" value="NZ_JBHULB010000002.1"/>
</dbReference>
<sequence>MSIIKLNATDSTNVYLKELALSQQLDDFTVVSTELQRKGRGQMGSEWLSDKGKNLTVSILKKLSAFHVENQFDLNCIVSLSIYDVLHELTVPNLSVKWPNDILSGNQKICGILIENVLKGKLIHLAILGIGLNVNQTDFQNVEKASSLKLLLGQNLDLDELLTKVLDKLKSYFLISREELKTLYLKVLFRKDKPSTFKDLSNRSFTGIIRGVDPSGKLLVELEGGLLKPFDLKELKLLY</sequence>
<evidence type="ECO:0000256" key="3">
    <source>
        <dbReference type="ARBA" id="ARBA00024227"/>
    </source>
</evidence>